<reference evidence="2" key="1">
    <citation type="journal article" date="2019" name="Int. J. Syst. Evol. Microbiol.">
        <title>The Global Catalogue of Microorganisms (GCM) 10K type strain sequencing project: providing services to taxonomists for standard genome sequencing and annotation.</title>
        <authorList>
            <consortium name="The Broad Institute Genomics Platform"/>
            <consortium name="The Broad Institute Genome Sequencing Center for Infectious Disease"/>
            <person name="Wu L."/>
            <person name="Ma J."/>
        </authorList>
    </citation>
    <scope>NUCLEOTIDE SEQUENCE [LARGE SCALE GENOMIC DNA]</scope>
    <source>
        <strain evidence="2">CGMCC 4.5798</strain>
    </source>
</reference>
<evidence type="ECO:0008006" key="3">
    <source>
        <dbReference type="Google" id="ProtNLM"/>
    </source>
</evidence>
<dbReference type="EMBL" id="JBHSMZ010000014">
    <property type="protein sequence ID" value="MFC5550191.1"/>
    <property type="molecule type" value="Genomic_DNA"/>
</dbReference>
<gene>
    <name evidence="1" type="ORF">ACFPO9_16880</name>
</gene>
<dbReference type="RefSeq" id="WP_379772412.1">
    <property type="nucleotide sequence ID" value="NZ_JBHSMZ010000014.1"/>
</dbReference>
<dbReference type="Proteomes" id="UP001596086">
    <property type="component" value="Unassembled WGS sequence"/>
</dbReference>
<sequence length="124" mass="13992">MYKFMPKAVEEDNPHYDPDTLLDTLTRLLGARNDRHLARLLSVQPSQICKVRKRRVSVAPALLISMHEETGLSLRQLRALMGDYREHSGASAKHPTLPQLQYLKGLRPLQTHQAGATRSTRIAA</sequence>
<evidence type="ECO:0000313" key="2">
    <source>
        <dbReference type="Proteomes" id="UP001596086"/>
    </source>
</evidence>
<name>A0ABW0S1M0_9BURK</name>
<comment type="caution">
    <text evidence="1">The sequence shown here is derived from an EMBL/GenBank/DDBJ whole genome shotgun (WGS) entry which is preliminary data.</text>
</comment>
<keyword evidence="2" id="KW-1185">Reference proteome</keyword>
<organism evidence="1 2">
    <name type="scientific">Massilia aerilata</name>
    <dbReference type="NCBI Taxonomy" id="453817"/>
    <lineage>
        <taxon>Bacteria</taxon>
        <taxon>Pseudomonadati</taxon>
        <taxon>Pseudomonadota</taxon>
        <taxon>Betaproteobacteria</taxon>
        <taxon>Burkholderiales</taxon>
        <taxon>Oxalobacteraceae</taxon>
        <taxon>Telluria group</taxon>
        <taxon>Massilia</taxon>
    </lineage>
</organism>
<evidence type="ECO:0000313" key="1">
    <source>
        <dbReference type="EMBL" id="MFC5550191.1"/>
    </source>
</evidence>
<accession>A0ABW0S1M0</accession>
<proteinExistence type="predicted"/>
<protein>
    <recommendedName>
        <fullName evidence="3">XRE family transcriptional regulator</fullName>
    </recommendedName>
</protein>